<reference evidence="2" key="1">
    <citation type="submission" date="2016-03" db="EMBL/GenBank/DDBJ databases">
        <authorList>
            <person name="Ploux O."/>
        </authorList>
    </citation>
    <scope>NUCLEOTIDE SEQUENCE</scope>
    <source>
        <strain evidence="2">UC10</strain>
    </source>
</reference>
<gene>
    <name evidence="2" type="ORF">MHPYR_30109</name>
</gene>
<accession>A0A1Y5PBP5</accession>
<sequence>MKKKPLTPRDIAVLAVVVMIFVAVVAGFVWLFVDGSSPAFHRCGKDPCPFTIGAP</sequence>
<keyword evidence="1" id="KW-1133">Transmembrane helix</keyword>
<dbReference type="AlphaFoldDB" id="A0A1Y5PBP5"/>
<evidence type="ECO:0000256" key="1">
    <source>
        <dbReference type="SAM" id="Phobius"/>
    </source>
</evidence>
<evidence type="ECO:0000313" key="2">
    <source>
        <dbReference type="EMBL" id="SBS76112.1"/>
    </source>
</evidence>
<feature type="transmembrane region" description="Helical" evidence="1">
    <location>
        <begin position="12"/>
        <end position="33"/>
    </location>
</feature>
<keyword evidence="1" id="KW-0472">Membrane</keyword>
<keyword evidence="1" id="KW-0812">Transmembrane</keyword>
<protein>
    <submittedName>
        <fullName evidence="2">Uncharacterized protein</fullName>
    </submittedName>
</protein>
<dbReference type="EMBL" id="FLQS01000023">
    <property type="protein sequence ID" value="SBS76112.1"/>
    <property type="molecule type" value="Genomic_DNA"/>
</dbReference>
<name>A0A1Y5PBP5_9MYCO</name>
<organism evidence="2">
    <name type="scientific">uncultured Mycobacterium sp</name>
    <dbReference type="NCBI Taxonomy" id="171292"/>
    <lineage>
        <taxon>Bacteria</taxon>
        <taxon>Bacillati</taxon>
        <taxon>Actinomycetota</taxon>
        <taxon>Actinomycetes</taxon>
        <taxon>Mycobacteriales</taxon>
        <taxon>Mycobacteriaceae</taxon>
        <taxon>Mycobacterium</taxon>
        <taxon>environmental samples</taxon>
    </lineage>
</organism>
<proteinExistence type="predicted"/>